<feature type="transmembrane region" description="Helical" evidence="12">
    <location>
        <begin position="122"/>
        <end position="143"/>
    </location>
</feature>
<feature type="repeat" description="Solcar" evidence="10">
    <location>
        <begin position="117"/>
        <end position="204"/>
    </location>
</feature>
<evidence type="ECO:0000256" key="10">
    <source>
        <dbReference type="PROSITE-ProRule" id="PRU00282"/>
    </source>
</evidence>
<dbReference type="AlphaFoldDB" id="A0A4S2MSZ2"/>
<dbReference type="InterPro" id="IPR023395">
    <property type="entry name" value="MCP_dom_sf"/>
</dbReference>
<feature type="transmembrane region" description="Helical" evidence="12">
    <location>
        <begin position="210"/>
        <end position="231"/>
    </location>
</feature>
<sequence>MATGRNNGLGQGFGLPSAAIETISGLSAGFLSTLVCHPLDLIKTRLQVDRSPGPRRFGATLQVARDALKEGAGYKALYRGMVPNMVGSMASWGLYFMLYGELKTLVSLHPSRSSTQLSSTDYLATATTAGVLTAVLTNPIWIVKTRMLATSANTPGAYIGFTQGLRSIIQTDGPRGLMRGLVPAMFGVSHGAFQFMFYENLKDWRMNDGAVLASTDFVVLSAVAKTAANLLTYPYRVIQARVQNFDKGVYKGPADAVIRIAREEGTRGFYKGLAPNLLRVLPNTCITFLVYENCRKYLR</sequence>
<organism evidence="13 14">
    <name type="scientific">Ascodesmis nigricans</name>
    <dbReference type="NCBI Taxonomy" id="341454"/>
    <lineage>
        <taxon>Eukaryota</taxon>
        <taxon>Fungi</taxon>
        <taxon>Dikarya</taxon>
        <taxon>Ascomycota</taxon>
        <taxon>Pezizomycotina</taxon>
        <taxon>Pezizomycetes</taxon>
        <taxon>Pezizales</taxon>
        <taxon>Ascodesmidaceae</taxon>
        <taxon>Ascodesmis</taxon>
    </lineage>
</organism>
<evidence type="ECO:0000256" key="6">
    <source>
        <dbReference type="ARBA" id="ARBA00022792"/>
    </source>
</evidence>
<evidence type="ECO:0000256" key="12">
    <source>
        <dbReference type="SAM" id="Phobius"/>
    </source>
</evidence>
<reference evidence="13 14" key="1">
    <citation type="submission" date="2019-04" db="EMBL/GenBank/DDBJ databases">
        <title>Comparative genomics and transcriptomics to analyze fruiting body development in filamentous ascomycetes.</title>
        <authorList>
            <consortium name="DOE Joint Genome Institute"/>
            <person name="Lutkenhaus R."/>
            <person name="Traeger S."/>
            <person name="Breuer J."/>
            <person name="Kuo A."/>
            <person name="Lipzen A."/>
            <person name="Pangilinan J."/>
            <person name="Dilworth D."/>
            <person name="Sandor L."/>
            <person name="Poggeler S."/>
            <person name="Barry K."/>
            <person name="Grigoriev I.V."/>
            <person name="Nowrousian M."/>
        </authorList>
    </citation>
    <scope>NUCLEOTIDE SEQUENCE [LARGE SCALE GENOMIC DNA]</scope>
    <source>
        <strain evidence="13 14">CBS 389.68</strain>
    </source>
</reference>
<comment type="similarity">
    <text evidence="2 11">Belongs to the mitochondrial carrier (TC 2.A.29) family.</text>
</comment>
<evidence type="ECO:0000256" key="7">
    <source>
        <dbReference type="ARBA" id="ARBA00022989"/>
    </source>
</evidence>
<dbReference type="FunCoup" id="A0A4S2MSZ2">
    <property type="interactions" value="89"/>
</dbReference>
<dbReference type="GO" id="GO:0015215">
    <property type="term" value="F:nucleotide transmembrane transporter activity"/>
    <property type="evidence" value="ECO:0007669"/>
    <property type="project" value="UniProtKB-ARBA"/>
</dbReference>
<dbReference type="InterPro" id="IPR002067">
    <property type="entry name" value="MCP"/>
</dbReference>
<feature type="transmembrane region" description="Helical" evidence="12">
    <location>
        <begin position="176"/>
        <end position="198"/>
    </location>
</feature>
<dbReference type="EMBL" id="ML220130">
    <property type="protein sequence ID" value="TGZ79591.1"/>
    <property type="molecule type" value="Genomic_DNA"/>
</dbReference>
<dbReference type="Pfam" id="PF00153">
    <property type="entry name" value="Mito_carr"/>
    <property type="match status" value="3"/>
</dbReference>
<keyword evidence="9 10" id="KW-0472">Membrane</keyword>
<evidence type="ECO:0000256" key="3">
    <source>
        <dbReference type="ARBA" id="ARBA00022448"/>
    </source>
</evidence>
<keyword evidence="6" id="KW-0999">Mitochondrion inner membrane</keyword>
<evidence type="ECO:0000256" key="8">
    <source>
        <dbReference type="ARBA" id="ARBA00023128"/>
    </source>
</evidence>
<name>A0A4S2MSZ2_9PEZI</name>
<dbReference type="PRINTS" id="PR00926">
    <property type="entry name" value="MITOCARRIER"/>
</dbReference>
<keyword evidence="7 12" id="KW-1133">Transmembrane helix</keyword>
<dbReference type="GO" id="GO:0005743">
    <property type="term" value="C:mitochondrial inner membrane"/>
    <property type="evidence" value="ECO:0007669"/>
    <property type="project" value="UniProtKB-SubCell"/>
</dbReference>
<dbReference type="STRING" id="341454.A0A4S2MSZ2"/>
<dbReference type="OrthoDB" id="428293at2759"/>
<feature type="transmembrane region" description="Helical" evidence="12">
    <location>
        <begin position="82"/>
        <end position="102"/>
    </location>
</feature>
<keyword evidence="8" id="KW-0496">Mitochondrion</keyword>
<dbReference type="Proteomes" id="UP000298138">
    <property type="component" value="Unassembled WGS sequence"/>
</dbReference>
<evidence type="ECO:0000256" key="2">
    <source>
        <dbReference type="ARBA" id="ARBA00006375"/>
    </source>
</evidence>
<feature type="repeat" description="Solcar" evidence="10">
    <location>
        <begin position="16"/>
        <end position="105"/>
    </location>
</feature>
<dbReference type="InParanoid" id="A0A4S2MSZ2"/>
<proteinExistence type="inferred from homology"/>
<evidence type="ECO:0000256" key="4">
    <source>
        <dbReference type="ARBA" id="ARBA00022692"/>
    </source>
</evidence>
<gene>
    <name evidence="13" type="ORF">EX30DRAFT_308748</name>
</gene>
<dbReference type="InterPro" id="IPR018108">
    <property type="entry name" value="MCP_transmembrane"/>
</dbReference>
<keyword evidence="14" id="KW-1185">Reference proteome</keyword>
<protein>
    <submittedName>
        <fullName evidence="13">Mitochondrial carrier</fullName>
    </submittedName>
</protein>
<keyword evidence="3 11" id="KW-0813">Transport</keyword>
<dbReference type="SUPFAM" id="SSF103506">
    <property type="entry name" value="Mitochondrial carrier"/>
    <property type="match status" value="1"/>
</dbReference>
<dbReference type="PROSITE" id="PS50920">
    <property type="entry name" value="SOLCAR"/>
    <property type="match status" value="3"/>
</dbReference>
<feature type="repeat" description="Solcar" evidence="10">
    <location>
        <begin position="216"/>
        <end position="297"/>
    </location>
</feature>
<evidence type="ECO:0000313" key="13">
    <source>
        <dbReference type="EMBL" id="TGZ79591.1"/>
    </source>
</evidence>
<dbReference type="PANTHER" id="PTHR45683">
    <property type="entry name" value="MITOCHONDRIAL NICOTINAMIDE ADENINE DINUCLEOTIDE TRANSPORTER 1-RELATED-RELATED"/>
    <property type="match status" value="1"/>
</dbReference>
<accession>A0A4S2MSZ2</accession>
<dbReference type="InterPro" id="IPR044712">
    <property type="entry name" value="SLC25A32-like"/>
</dbReference>
<comment type="subcellular location">
    <subcellularLocation>
        <location evidence="1">Mitochondrion inner membrane</location>
        <topology evidence="1">Multi-pass membrane protein</topology>
    </subcellularLocation>
</comment>
<dbReference type="Gene3D" id="1.50.40.10">
    <property type="entry name" value="Mitochondrial carrier domain"/>
    <property type="match status" value="1"/>
</dbReference>
<keyword evidence="4 10" id="KW-0812">Transmembrane</keyword>
<evidence type="ECO:0000256" key="5">
    <source>
        <dbReference type="ARBA" id="ARBA00022737"/>
    </source>
</evidence>
<evidence type="ECO:0000256" key="11">
    <source>
        <dbReference type="RuleBase" id="RU000488"/>
    </source>
</evidence>
<evidence type="ECO:0000256" key="9">
    <source>
        <dbReference type="ARBA" id="ARBA00023136"/>
    </source>
</evidence>
<keyword evidence="5" id="KW-0677">Repeat</keyword>
<evidence type="ECO:0000256" key="1">
    <source>
        <dbReference type="ARBA" id="ARBA00004448"/>
    </source>
</evidence>
<evidence type="ECO:0000313" key="14">
    <source>
        <dbReference type="Proteomes" id="UP000298138"/>
    </source>
</evidence>